<dbReference type="AlphaFoldDB" id="A0A510E4P1"/>
<evidence type="ECO:0008006" key="4">
    <source>
        <dbReference type="Google" id="ProtNLM"/>
    </source>
</evidence>
<keyword evidence="1" id="KW-0812">Transmembrane</keyword>
<organism evidence="2 3">
    <name type="scientific">Sulfuracidifex tepidarius</name>
    <dbReference type="NCBI Taxonomy" id="1294262"/>
    <lineage>
        <taxon>Archaea</taxon>
        <taxon>Thermoproteota</taxon>
        <taxon>Thermoprotei</taxon>
        <taxon>Sulfolobales</taxon>
        <taxon>Sulfolobaceae</taxon>
        <taxon>Sulfuracidifex</taxon>
    </lineage>
</organism>
<accession>A0A510E4P1</accession>
<keyword evidence="1" id="KW-1133">Transmembrane helix</keyword>
<feature type="transmembrane region" description="Helical" evidence="1">
    <location>
        <begin position="607"/>
        <end position="627"/>
    </location>
</feature>
<name>A0A510E4P1_9CREN</name>
<dbReference type="GeneID" id="41718379"/>
<evidence type="ECO:0000313" key="3">
    <source>
        <dbReference type="Proteomes" id="UP000325030"/>
    </source>
</evidence>
<dbReference type="Proteomes" id="UP000325030">
    <property type="component" value="Chromosome"/>
</dbReference>
<evidence type="ECO:0000256" key="1">
    <source>
        <dbReference type="SAM" id="Phobius"/>
    </source>
</evidence>
<keyword evidence="1" id="KW-0472">Membrane</keyword>
<evidence type="ECO:0000313" key="2">
    <source>
        <dbReference type="EMBL" id="BBG27492.1"/>
    </source>
</evidence>
<reference evidence="3" key="1">
    <citation type="submission" date="2018-09" db="EMBL/GenBank/DDBJ databases">
        <title>Complete Genome Sequencing of Sulfolobus sp. JCM 16834.</title>
        <authorList>
            <person name="Kato S."/>
            <person name="Itoh T."/>
            <person name="Ohkuma M."/>
        </authorList>
    </citation>
    <scope>NUCLEOTIDE SEQUENCE [LARGE SCALE GENOMIC DNA]</scope>
    <source>
        <strain evidence="3">IC-007</strain>
    </source>
</reference>
<sequence>MNRKVVLALVLAISFLLEVPFYSASTANVFGYAHPDELLAPGETGEPVTISLTNLGSTLFNVSVIPMSVYPFSPYGYYNDTENISIPYWGQGQTVNVTVLLNVASSAKDGIYKYYVMVSGYDENGNQEEKTVVVSIPVLGKEQVSAQSVWGTTNSSMVVGPGEDNVPLTILLQNQGNVMLSNVTLHLKSNYPVKFLQDNVSVGYLPIGQPIPVTVLADVYPNATEGVHYVEANITFFNDSSETVKIPVDIISTNQVSLETLWGSTSSPIIASAGEANLPLTIIVKNLETNLLSNVSLEFKSTYPVKFLQPNASVGLVPPGEYNEVSVTADVYNNATPGVYYVPVTLTLYGGETMKVEMPITIAGTVNISMNMYTFPPQVFQGYSDVELHVLLLNYGSGIAQNASVQIKTPNGINLISQPEQQIGAIPSGKLINTSFLFNVPNTTSPGNYEINVTVNYDGGHYTNAYTLEIYPKANIIIYSTYFPGATAGASKIPLTITLENIGNETAKNVVLRLGESDVIYPHVSSSNPLQALTASEYFIGDIKPGQKVNVTYIVDVSSGATPGTYPLSVALEWNQTGSLYPFVQSDTFNATVHEPFLSKLVSSNTLLILIFVIIIIVLIIALIAVARRRGSPK</sequence>
<protein>
    <recommendedName>
        <fullName evidence="4">Alpha-galactosidase NEW3 domain-containing protein</fullName>
    </recommendedName>
</protein>
<dbReference type="EMBL" id="AP018930">
    <property type="protein sequence ID" value="BBG27492.1"/>
    <property type="molecule type" value="Genomic_DNA"/>
</dbReference>
<dbReference type="RefSeq" id="WP_149564919.1">
    <property type="nucleotide sequence ID" value="NZ_AP018930.1"/>
</dbReference>
<dbReference type="PANTHER" id="PTHR35902">
    <property type="entry name" value="S-LAYER DOMAIN-LIKE PROTEIN-RELATED"/>
    <property type="match status" value="1"/>
</dbReference>
<dbReference type="PANTHER" id="PTHR35902:SF3">
    <property type="entry name" value="NPCBM-ASSOCIATED, NEW3 DOMAIN OF ALPHA-GALACTOSIDASE"/>
    <property type="match status" value="1"/>
</dbReference>
<proteinExistence type="predicted"/>
<gene>
    <name evidence="2" type="ORF">IC007_2046</name>
</gene>